<sequence length="108" mass="12087">MTLRARVDINENLTYGDLFDFVDLVRDSDVSPDDVVKQIRADHHGEDLGLEAFEADVTVPQVRSVVLYGYEVRQLLGTLEEIIDSEGDARSALGALTRLRKRLIGLDD</sequence>
<comment type="caution">
    <text evidence="1">The sequence shown here is derived from an EMBL/GenBank/DDBJ whole genome shotgun (WGS) entry which is preliminary data.</text>
</comment>
<organism evidence="1 2">
    <name type="scientific">Hamadaea flava</name>
    <dbReference type="NCBI Taxonomy" id="1742688"/>
    <lineage>
        <taxon>Bacteria</taxon>
        <taxon>Bacillati</taxon>
        <taxon>Actinomycetota</taxon>
        <taxon>Actinomycetes</taxon>
        <taxon>Micromonosporales</taxon>
        <taxon>Micromonosporaceae</taxon>
        <taxon>Hamadaea</taxon>
    </lineage>
</organism>
<keyword evidence="2" id="KW-1185">Reference proteome</keyword>
<name>A0ABV8M0T5_9ACTN</name>
<evidence type="ECO:0000313" key="1">
    <source>
        <dbReference type="EMBL" id="MFC4135689.1"/>
    </source>
</evidence>
<protein>
    <submittedName>
        <fullName evidence="1">Uncharacterized protein</fullName>
    </submittedName>
</protein>
<accession>A0ABV8M0T5</accession>
<reference evidence="2" key="1">
    <citation type="journal article" date="2019" name="Int. J. Syst. Evol. Microbiol.">
        <title>The Global Catalogue of Microorganisms (GCM) 10K type strain sequencing project: providing services to taxonomists for standard genome sequencing and annotation.</title>
        <authorList>
            <consortium name="The Broad Institute Genomics Platform"/>
            <consortium name="The Broad Institute Genome Sequencing Center for Infectious Disease"/>
            <person name="Wu L."/>
            <person name="Ma J."/>
        </authorList>
    </citation>
    <scope>NUCLEOTIDE SEQUENCE [LARGE SCALE GENOMIC DNA]</scope>
    <source>
        <strain evidence="2">CGMCC 4.7289</strain>
    </source>
</reference>
<dbReference type="EMBL" id="JBHSAY010000024">
    <property type="protein sequence ID" value="MFC4135689.1"/>
    <property type="molecule type" value="Genomic_DNA"/>
</dbReference>
<proteinExistence type="predicted"/>
<gene>
    <name evidence="1" type="ORF">ACFOZ4_34180</name>
</gene>
<dbReference type="Proteomes" id="UP001595816">
    <property type="component" value="Unassembled WGS sequence"/>
</dbReference>
<evidence type="ECO:0000313" key="2">
    <source>
        <dbReference type="Proteomes" id="UP001595816"/>
    </source>
</evidence>
<dbReference type="RefSeq" id="WP_253760674.1">
    <property type="nucleotide sequence ID" value="NZ_JAMZDZ010000001.1"/>
</dbReference>